<name>A0ACB8Q6D9_9AGAM</name>
<feature type="non-terminal residue" evidence="1">
    <location>
        <position position="1"/>
    </location>
</feature>
<evidence type="ECO:0000313" key="2">
    <source>
        <dbReference type="Proteomes" id="UP000814128"/>
    </source>
</evidence>
<comment type="caution">
    <text evidence="1">The sequence shown here is derived from an EMBL/GenBank/DDBJ whole genome shotgun (WGS) entry which is preliminary data.</text>
</comment>
<feature type="non-terminal residue" evidence="1">
    <location>
        <position position="161"/>
    </location>
</feature>
<reference evidence="1" key="2">
    <citation type="journal article" date="2022" name="New Phytol.">
        <title>Evolutionary transition to the ectomycorrhizal habit in the genomes of a hyperdiverse lineage of mushroom-forming fungi.</title>
        <authorList>
            <person name="Looney B."/>
            <person name="Miyauchi S."/>
            <person name="Morin E."/>
            <person name="Drula E."/>
            <person name="Courty P.E."/>
            <person name="Kohler A."/>
            <person name="Kuo A."/>
            <person name="LaButti K."/>
            <person name="Pangilinan J."/>
            <person name="Lipzen A."/>
            <person name="Riley R."/>
            <person name="Andreopoulos W."/>
            <person name="He G."/>
            <person name="Johnson J."/>
            <person name="Nolan M."/>
            <person name="Tritt A."/>
            <person name="Barry K.W."/>
            <person name="Grigoriev I.V."/>
            <person name="Nagy L.G."/>
            <person name="Hibbett D."/>
            <person name="Henrissat B."/>
            <person name="Matheny P.B."/>
            <person name="Labbe J."/>
            <person name="Martin F.M."/>
        </authorList>
    </citation>
    <scope>NUCLEOTIDE SEQUENCE</scope>
    <source>
        <strain evidence="1">EC-137</strain>
    </source>
</reference>
<accession>A0ACB8Q6D9</accession>
<organism evidence="1 2">
    <name type="scientific">Vararia minispora EC-137</name>
    <dbReference type="NCBI Taxonomy" id="1314806"/>
    <lineage>
        <taxon>Eukaryota</taxon>
        <taxon>Fungi</taxon>
        <taxon>Dikarya</taxon>
        <taxon>Basidiomycota</taxon>
        <taxon>Agaricomycotina</taxon>
        <taxon>Agaricomycetes</taxon>
        <taxon>Russulales</taxon>
        <taxon>Lachnocladiaceae</taxon>
        <taxon>Vararia</taxon>
    </lineage>
</organism>
<gene>
    <name evidence="1" type="ORF">K488DRAFT_11582</name>
</gene>
<protein>
    <submittedName>
        <fullName evidence="1">Cytochrome oxidase complex assembly protein 1-domain-containing protein</fullName>
    </submittedName>
</protein>
<proteinExistence type="predicted"/>
<keyword evidence="2" id="KW-1185">Reference proteome</keyword>
<reference evidence="1" key="1">
    <citation type="submission" date="2021-02" db="EMBL/GenBank/DDBJ databases">
        <authorList>
            <consortium name="DOE Joint Genome Institute"/>
            <person name="Ahrendt S."/>
            <person name="Looney B.P."/>
            <person name="Miyauchi S."/>
            <person name="Morin E."/>
            <person name="Drula E."/>
            <person name="Courty P.E."/>
            <person name="Chicoki N."/>
            <person name="Fauchery L."/>
            <person name="Kohler A."/>
            <person name="Kuo A."/>
            <person name="Labutti K."/>
            <person name="Pangilinan J."/>
            <person name="Lipzen A."/>
            <person name="Riley R."/>
            <person name="Andreopoulos W."/>
            <person name="He G."/>
            <person name="Johnson J."/>
            <person name="Barry K.W."/>
            <person name="Grigoriev I.V."/>
            <person name="Nagy L."/>
            <person name="Hibbett D."/>
            <person name="Henrissat B."/>
            <person name="Matheny P.B."/>
            <person name="Labbe J."/>
            <person name="Martin F."/>
        </authorList>
    </citation>
    <scope>NUCLEOTIDE SEQUENCE</scope>
    <source>
        <strain evidence="1">EC-137</strain>
    </source>
</reference>
<dbReference type="Proteomes" id="UP000814128">
    <property type="component" value="Unassembled WGS sequence"/>
</dbReference>
<dbReference type="EMBL" id="MU273983">
    <property type="protein sequence ID" value="KAI0027153.1"/>
    <property type="molecule type" value="Genomic_DNA"/>
</dbReference>
<evidence type="ECO:0000313" key="1">
    <source>
        <dbReference type="EMBL" id="KAI0027153.1"/>
    </source>
</evidence>
<sequence length="161" mass="17952">PRPPPTEQPPPELFSSASKPRQYYARPSRDLPPYRSPWPRLLVGGAAGVGVWALFLLYTANEERIHSSVVQRILARLQDDDAVGEILGDAVRFAPEWWLNGSPWIAGSVGMIKGRIDISFRVKGHKGAGTVYFTSIRKERGEPFSILRFKLIADNGEVVQL</sequence>